<proteinExistence type="predicted"/>
<dbReference type="AlphaFoldDB" id="A0A833T4S6"/>
<dbReference type="SUPFAM" id="SSF56219">
    <property type="entry name" value="DNase I-like"/>
    <property type="match status" value="1"/>
</dbReference>
<dbReference type="InterPro" id="IPR036691">
    <property type="entry name" value="Endo/exonu/phosph_ase_sf"/>
</dbReference>
<reference evidence="1" key="2">
    <citation type="submission" date="2020-03" db="EMBL/GenBank/DDBJ databases">
        <title>Walnut 2.0.</title>
        <authorList>
            <person name="Marrano A."/>
            <person name="Britton M."/>
            <person name="Zimin A.V."/>
            <person name="Zaini P.A."/>
            <person name="Workman R."/>
            <person name="Puiu D."/>
            <person name="Bianco L."/>
            <person name="Allen B.J."/>
            <person name="Troggio M."/>
            <person name="Leslie C.A."/>
            <person name="Timp W."/>
            <person name="Dendekar A."/>
            <person name="Salzberg S.L."/>
            <person name="Neale D.B."/>
        </authorList>
    </citation>
    <scope>NUCLEOTIDE SEQUENCE</scope>
    <source>
        <tissue evidence="1">Leaves</tissue>
    </source>
</reference>
<accession>A0A833T4S6</accession>
<dbReference type="Gene3D" id="3.60.10.10">
    <property type="entry name" value="Endonuclease/exonuclease/phosphatase"/>
    <property type="match status" value="1"/>
</dbReference>
<protein>
    <recommendedName>
        <fullName evidence="3">Endonuclease/exonuclease/phosphatase domain-containing protein</fullName>
    </recommendedName>
</protein>
<dbReference type="Gramene" id="Jr12_15510_p2">
    <property type="protein sequence ID" value="cds.Jr12_15510_p2"/>
    <property type="gene ID" value="Jr12_15510"/>
</dbReference>
<evidence type="ECO:0000313" key="2">
    <source>
        <dbReference type="Proteomes" id="UP000619265"/>
    </source>
</evidence>
<reference evidence="1" key="1">
    <citation type="submission" date="2015-10" db="EMBL/GenBank/DDBJ databases">
        <authorList>
            <person name="Martinez-Garcia P.J."/>
            <person name="Crepeau M.W."/>
            <person name="Puiu D."/>
            <person name="Gonzalez-Ibeas D."/>
            <person name="Whalen J."/>
            <person name="Stevens K."/>
            <person name="Paul R."/>
            <person name="Butterfield T."/>
            <person name="Britton M."/>
            <person name="Reagan R."/>
            <person name="Chakraborty S."/>
            <person name="Walawage S.L."/>
            <person name="Vasquez-Gross H.A."/>
            <person name="Cardeno C."/>
            <person name="Famula R."/>
            <person name="Pratt K."/>
            <person name="Kuruganti S."/>
            <person name="Aradhya M.K."/>
            <person name="Leslie C.A."/>
            <person name="Dandekar A.M."/>
            <person name="Salzberg S.L."/>
            <person name="Wegrzyn J.L."/>
            <person name="Langley C.H."/>
            <person name="Neale D.B."/>
        </authorList>
    </citation>
    <scope>NUCLEOTIDE SEQUENCE</scope>
    <source>
        <tissue evidence="1">Leaves</tissue>
    </source>
</reference>
<name>A0A833T4S6_JUGRE</name>
<dbReference type="EMBL" id="LIHL02000012">
    <property type="protein sequence ID" value="KAF5452776.1"/>
    <property type="molecule type" value="Genomic_DNA"/>
</dbReference>
<organism evidence="1 2">
    <name type="scientific">Juglans regia</name>
    <name type="common">English walnut</name>
    <dbReference type="NCBI Taxonomy" id="51240"/>
    <lineage>
        <taxon>Eukaryota</taxon>
        <taxon>Viridiplantae</taxon>
        <taxon>Streptophyta</taxon>
        <taxon>Embryophyta</taxon>
        <taxon>Tracheophyta</taxon>
        <taxon>Spermatophyta</taxon>
        <taxon>Magnoliopsida</taxon>
        <taxon>eudicotyledons</taxon>
        <taxon>Gunneridae</taxon>
        <taxon>Pentapetalae</taxon>
        <taxon>rosids</taxon>
        <taxon>fabids</taxon>
        <taxon>Fagales</taxon>
        <taxon>Juglandaceae</taxon>
        <taxon>Juglans</taxon>
    </lineage>
</organism>
<evidence type="ECO:0008006" key="3">
    <source>
        <dbReference type="Google" id="ProtNLM"/>
    </source>
</evidence>
<gene>
    <name evidence="1" type="ORF">F2P56_027742</name>
</gene>
<dbReference type="PANTHER" id="PTHR35218">
    <property type="entry name" value="RNASE H DOMAIN-CONTAINING PROTEIN"/>
    <property type="match status" value="1"/>
</dbReference>
<dbReference type="PANTHER" id="PTHR35218:SF9">
    <property type="entry name" value="ENDONUCLEASE_EXONUCLEASE_PHOSPHATASE DOMAIN-CONTAINING PROTEIN"/>
    <property type="match status" value="1"/>
</dbReference>
<evidence type="ECO:0000313" key="1">
    <source>
        <dbReference type="EMBL" id="KAF5452776.1"/>
    </source>
</evidence>
<comment type="caution">
    <text evidence="1">The sequence shown here is derived from an EMBL/GenBank/DDBJ whole genome shotgun (WGS) entry which is preliminary data.</text>
</comment>
<sequence>MSAGRLEEHQNPEIVGLVNTKVQGDSGMKVSGQGVQFVPVECCGAGDVSTLIGVDGLVSETLMNIHLEECQSDYEVESENLKEDLQKEYSSESEIKKNNKDRKSVQKRFKPKILALAEPFLLEGRIPGFLRKFNCDYFMTNEDNEGKIWLLWTSDISVQKLSSSSQLLTVKVEEKGYEFILTIVYAKCNHIERKTLWANLEASGNSPLPWLICGDFNIIKDDSERRGGHPRQFTAMADFNLCIQNCGLLDMRYQGPSLGSHHLRSFPFGDTNGRRSFQTTAIIHELEQRIDSLEYSLQSCYNAEVDNDLMVANLN</sequence>
<dbReference type="Proteomes" id="UP000619265">
    <property type="component" value="Unassembled WGS sequence"/>
</dbReference>